<dbReference type="GO" id="GO:0044874">
    <property type="term" value="P:lipoprotein localization to outer membrane"/>
    <property type="evidence" value="ECO:0007669"/>
    <property type="project" value="TreeGrafter"/>
</dbReference>
<accession>A0AAE3KSX2</accession>
<protein>
    <submittedName>
        <fullName evidence="10">FtsX-like permease family protein</fullName>
    </submittedName>
</protein>
<gene>
    <name evidence="10" type="ORF">EGI31_01830</name>
</gene>
<feature type="transmembrane region" description="Helical" evidence="7">
    <location>
        <begin position="327"/>
        <end position="349"/>
    </location>
</feature>
<sequence length="406" mass="44995">MNLPFFVAKKYFLSKKKRSFINFISIISMLGIALGLTSLIIILSVFNGLEELNRQIFRAFDPDLKITSIEKKAFYPNQKLIQQINKVDGVAFTTEVYQDKALARSKDAQMIVVLKGVDSTFTQNTEMKKSLIEGKMEISNGGRPTAYIGGGVSSILDLNVQDYLTPLGILYPKNQKLNVLAPEDNINQINVEVSGVFVLEQQYDNYVYLPISTVEQLIEAPGKRTSLEITLKPGSEVAIVKDEIAAILDKSLQIKDRDEQNESLLKAIKIEKLFIFVALFFIIGIASFNIFYALSMLVIDKKDDIETLSSIGATKGLVKNIFLAEGFVISLVGVMLGLLLGLGICFIQMKFGIISLGMQYATVDAYPVKIILSDIVLSVLGIFLITFLASILPATKAQKFMLNQKS</sequence>
<evidence type="ECO:0000313" key="10">
    <source>
        <dbReference type="EMBL" id="MCP9761676.1"/>
    </source>
</evidence>
<dbReference type="InterPro" id="IPR025857">
    <property type="entry name" value="MacB_PCD"/>
</dbReference>
<evidence type="ECO:0000256" key="6">
    <source>
        <dbReference type="ARBA" id="ARBA00023136"/>
    </source>
</evidence>
<dbReference type="Pfam" id="PF12704">
    <property type="entry name" value="MacB_PCD"/>
    <property type="match status" value="1"/>
</dbReference>
<dbReference type="InterPro" id="IPR003838">
    <property type="entry name" value="ABC3_permease_C"/>
</dbReference>
<feature type="domain" description="ABC3 transporter permease C-terminal" evidence="8">
    <location>
        <begin position="277"/>
        <end position="397"/>
    </location>
</feature>
<evidence type="ECO:0000256" key="1">
    <source>
        <dbReference type="ARBA" id="ARBA00004651"/>
    </source>
</evidence>
<dbReference type="EMBL" id="RJUF01000002">
    <property type="protein sequence ID" value="MCP9761676.1"/>
    <property type="molecule type" value="Genomic_DNA"/>
</dbReference>
<keyword evidence="6 7" id="KW-0472">Membrane</keyword>
<evidence type="ECO:0000259" key="9">
    <source>
        <dbReference type="Pfam" id="PF12704"/>
    </source>
</evidence>
<feature type="transmembrane region" description="Helical" evidence="7">
    <location>
        <begin position="370"/>
        <end position="392"/>
    </location>
</feature>
<dbReference type="Proteomes" id="UP001204144">
    <property type="component" value="Unassembled WGS sequence"/>
</dbReference>
<name>A0AAE3KSX2_9BACT</name>
<keyword evidence="3" id="KW-1003">Cell membrane</keyword>
<evidence type="ECO:0000256" key="4">
    <source>
        <dbReference type="ARBA" id="ARBA00022692"/>
    </source>
</evidence>
<evidence type="ECO:0000313" key="11">
    <source>
        <dbReference type="Proteomes" id="UP001204144"/>
    </source>
</evidence>
<reference evidence="10 11" key="1">
    <citation type="submission" date="2018-11" db="EMBL/GenBank/DDBJ databases">
        <title>Novel bacteria species description.</title>
        <authorList>
            <person name="Han J.-H."/>
        </authorList>
    </citation>
    <scope>NUCLEOTIDE SEQUENCE [LARGE SCALE GENOMIC DNA]</scope>
    <source>
        <strain evidence="10 11">KCTC23259</strain>
    </source>
</reference>
<dbReference type="Pfam" id="PF02687">
    <property type="entry name" value="FtsX"/>
    <property type="match status" value="1"/>
</dbReference>
<dbReference type="InterPro" id="IPR051447">
    <property type="entry name" value="Lipoprotein-release_system"/>
</dbReference>
<keyword evidence="11" id="KW-1185">Reference proteome</keyword>
<evidence type="ECO:0000256" key="5">
    <source>
        <dbReference type="ARBA" id="ARBA00022989"/>
    </source>
</evidence>
<keyword evidence="5 7" id="KW-1133">Transmembrane helix</keyword>
<keyword evidence="4 7" id="KW-0812">Transmembrane</keyword>
<evidence type="ECO:0000259" key="8">
    <source>
        <dbReference type="Pfam" id="PF02687"/>
    </source>
</evidence>
<comment type="caution">
    <text evidence="10">The sequence shown here is derived from an EMBL/GenBank/DDBJ whole genome shotgun (WGS) entry which is preliminary data.</text>
</comment>
<dbReference type="RefSeq" id="WP_255035417.1">
    <property type="nucleotide sequence ID" value="NZ_RJUF01000002.1"/>
</dbReference>
<evidence type="ECO:0000256" key="7">
    <source>
        <dbReference type="SAM" id="Phobius"/>
    </source>
</evidence>
<comment type="similarity">
    <text evidence="2">Belongs to the ABC-4 integral membrane protein family. LolC/E subfamily.</text>
</comment>
<comment type="subcellular location">
    <subcellularLocation>
        <location evidence="1">Cell membrane</location>
        <topology evidence="1">Multi-pass membrane protein</topology>
    </subcellularLocation>
</comment>
<feature type="domain" description="MacB-like periplasmic core" evidence="9">
    <location>
        <begin position="25"/>
        <end position="246"/>
    </location>
</feature>
<evidence type="ECO:0000256" key="2">
    <source>
        <dbReference type="ARBA" id="ARBA00005236"/>
    </source>
</evidence>
<dbReference type="AlphaFoldDB" id="A0AAE3KSX2"/>
<evidence type="ECO:0000256" key="3">
    <source>
        <dbReference type="ARBA" id="ARBA00022475"/>
    </source>
</evidence>
<organism evidence="10 11">
    <name type="scientific">Lacihabitans soyangensis</name>
    <dbReference type="NCBI Taxonomy" id="869394"/>
    <lineage>
        <taxon>Bacteria</taxon>
        <taxon>Pseudomonadati</taxon>
        <taxon>Bacteroidota</taxon>
        <taxon>Cytophagia</taxon>
        <taxon>Cytophagales</taxon>
        <taxon>Leadbetterellaceae</taxon>
        <taxon>Lacihabitans</taxon>
    </lineage>
</organism>
<proteinExistence type="inferred from homology"/>
<dbReference type="PANTHER" id="PTHR30489:SF0">
    <property type="entry name" value="LIPOPROTEIN-RELEASING SYSTEM TRANSMEMBRANE PROTEIN LOLE"/>
    <property type="match status" value="1"/>
</dbReference>
<dbReference type="GO" id="GO:0098797">
    <property type="term" value="C:plasma membrane protein complex"/>
    <property type="evidence" value="ECO:0007669"/>
    <property type="project" value="TreeGrafter"/>
</dbReference>
<dbReference type="PANTHER" id="PTHR30489">
    <property type="entry name" value="LIPOPROTEIN-RELEASING SYSTEM TRANSMEMBRANE PROTEIN LOLE"/>
    <property type="match status" value="1"/>
</dbReference>
<feature type="transmembrane region" description="Helical" evidence="7">
    <location>
        <begin position="273"/>
        <end position="294"/>
    </location>
</feature>
<feature type="transmembrane region" description="Helical" evidence="7">
    <location>
        <begin position="20"/>
        <end position="46"/>
    </location>
</feature>